<dbReference type="Proteomes" id="UP000013261">
    <property type="component" value="Unassembled WGS sequence"/>
</dbReference>
<evidence type="ECO:0000313" key="1">
    <source>
        <dbReference type="EMBL" id="ENW92397.1"/>
    </source>
</evidence>
<comment type="caution">
    <text evidence="1">The sequence shown here is derived from an EMBL/GenBank/DDBJ whole genome shotgun (WGS) entry which is preliminary data.</text>
</comment>
<dbReference type="PANTHER" id="PTHR34822:SF1">
    <property type="entry name" value="GRPB FAMILY PROTEIN"/>
    <property type="match status" value="1"/>
</dbReference>
<protein>
    <recommendedName>
        <fullName evidence="3">GrpB family protein</fullName>
    </recommendedName>
</protein>
<dbReference type="InterPro" id="IPR007344">
    <property type="entry name" value="GrpB/CoaE"/>
</dbReference>
<dbReference type="Pfam" id="PF04229">
    <property type="entry name" value="GrpB"/>
    <property type="match status" value="1"/>
</dbReference>
<dbReference type="Gene3D" id="3.30.460.10">
    <property type="entry name" value="Beta Polymerase, domain 2"/>
    <property type="match status" value="1"/>
</dbReference>
<keyword evidence="2" id="KW-1185">Reference proteome</keyword>
<dbReference type="SUPFAM" id="SSF81301">
    <property type="entry name" value="Nucleotidyltransferase"/>
    <property type="match status" value="1"/>
</dbReference>
<gene>
    <name evidence="1" type="ORF">F904_02336</name>
</gene>
<dbReference type="RefSeq" id="WP_005189261.1">
    <property type="nucleotide sequence ID" value="NZ_KB850050.1"/>
</dbReference>
<dbReference type="PANTHER" id="PTHR34822">
    <property type="entry name" value="GRPB DOMAIN PROTEIN (AFU_ORTHOLOGUE AFUA_1G01530)"/>
    <property type="match status" value="1"/>
</dbReference>
<evidence type="ECO:0000313" key="2">
    <source>
        <dbReference type="Proteomes" id="UP000013261"/>
    </source>
</evidence>
<proteinExistence type="predicted"/>
<organism evidence="1 2">
    <name type="scientific">Acinetobacter dispersus</name>
    <dbReference type="NCBI Taxonomy" id="70348"/>
    <lineage>
        <taxon>Bacteria</taxon>
        <taxon>Pseudomonadati</taxon>
        <taxon>Pseudomonadota</taxon>
        <taxon>Gammaproteobacteria</taxon>
        <taxon>Moraxellales</taxon>
        <taxon>Moraxellaceae</taxon>
        <taxon>Acinetobacter</taxon>
    </lineage>
</organism>
<name>N9L7Y2_9GAMM</name>
<dbReference type="OrthoDB" id="9799092at2"/>
<dbReference type="PATRIC" id="fig|1217703.3.peg.2269"/>
<dbReference type="eggNOG" id="COG2320">
    <property type="taxonomic scope" value="Bacteria"/>
</dbReference>
<sequence>MQFFSAPEYQPNCAQLFEDYKNKIQQLIPFAIVEHIGSSAIANAISKGDLDIYIEIPAHQFLDSIEKLQQLNFKEKLDTLRTHELCMLESQQHDVALQIVVTGSEFCNFITFRDLLRHSPSLTQQYNQLKQRCVGLSQDQYRQIKADFIQSVLSSIDAASK</sequence>
<dbReference type="AlphaFoldDB" id="N9L7Y2"/>
<reference evidence="1 2" key="1">
    <citation type="submission" date="2013-02" db="EMBL/GenBank/DDBJ databases">
        <title>The Genome Sequence of Acinetobacter sp. ANC 4105.</title>
        <authorList>
            <consortium name="The Broad Institute Genome Sequencing Platform"/>
            <consortium name="The Broad Institute Genome Sequencing Center for Infectious Disease"/>
            <person name="Cerqueira G."/>
            <person name="Feldgarden M."/>
            <person name="Courvalin P."/>
            <person name="Perichon B."/>
            <person name="Grillot-Courvalin C."/>
            <person name="Clermont D."/>
            <person name="Rocha E."/>
            <person name="Yoon E.-J."/>
            <person name="Nemec A."/>
            <person name="Walker B."/>
            <person name="Young S.K."/>
            <person name="Zeng Q."/>
            <person name="Gargeya S."/>
            <person name="Fitzgerald M."/>
            <person name="Haas B."/>
            <person name="Abouelleil A."/>
            <person name="Alvarado L."/>
            <person name="Arachchi H.M."/>
            <person name="Berlin A.M."/>
            <person name="Chapman S.B."/>
            <person name="Dewar J."/>
            <person name="Goldberg J."/>
            <person name="Griggs A."/>
            <person name="Gujja S."/>
            <person name="Hansen M."/>
            <person name="Howarth C."/>
            <person name="Imamovic A."/>
            <person name="Larimer J."/>
            <person name="McCowan C."/>
            <person name="Murphy C."/>
            <person name="Neiman D."/>
            <person name="Pearson M."/>
            <person name="Priest M."/>
            <person name="Roberts A."/>
            <person name="Saif S."/>
            <person name="Shea T."/>
            <person name="Sisk P."/>
            <person name="Sykes S."/>
            <person name="Wortman J."/>
            <person name="Nusbaum C."/>
            <person name="Birren B."/>
        </authorList>
    </citation>
    <scope>NUCLEOTIDE SEQUENCE [LARGE SCALE GENOMIC DNA]</scope>
    <source>
        <strain evidence="1 2">ANC 4105</strain>
    </source>
</reference>
<dbReference type="EMBL" id="APRL01000013">
    <property type="protein sequence ID" value="ENW92397.1"/>
    <property type="molecule type" value="Genomic_DNA"/>
</dbReference>
<dbReference type="InterPro" id="IPR043519">
    <property type="entry name" value="NT_sf"/>
</dbReference>
<accession>N9L7Y2</accession>
<evidence type="ECO:0008006" key="3">
    <source>
        <dbReference type="Google" id="ProtNLM"/>
    </source>
</evidence>
<dbReference type="HOGENOM" id="CLU_136761_0_0_6"/>